<dbReference type="Proteomes" id="UP001637990">
    <property type="component" value="Unassembled WGS sequence"/>
</dbReference>
<accession>A0ABW9MGB3</accession>
<keyword evidence="1" id="KW-1133">Transmembrane helix</keyword>
<dbReference type="RefSeq" id="WP_104540206.1">
    <property type="nucleotide sequence ID" value="NZ_JBJGBS010000004.1"/>
</dbReference>
<evidence type="ECO:0000313" key="2">
    <source>
        <dbReference type="EMBL" id="MFO3703709.1"/>
    </source>
</evidence>
<comment type="caution">
    <text evidence="2">The sequence shown here is derived from an EMBL/GenBank/DDBJ whole genome shotgun (WGS) entry which is preliminary data.</text>
</comment>
<keyword evidence="1" id="KW-0812">Transmembrane</keyword>
<dbReference type="EMBL" id="JBJGBS010000004">
    <property type="protein sequence ID" value="MFO3703709.1"/>
    <property type="molecule type" value="Genomic_DNA"/>
</dbReference>
<feature type="transmembrane region" description="Helical" evidence="1">
    <location>
        <begin position="125"/>
        <end position="148"/>
    </location>
</feature>
<sequence length="212" mass="23364">MNGQNIPELLQANAILGASNQKLQETIDAMAVLIATMQQRDDRMHEQVRQQLQRLQDAVNSADLRVNRMVESALPRLVQLSQQALAPAVERFDATLAAAGQRLGQTTQRFTHAQQSLETTVTRRMWVASVSLLAAGALSVMVAGYALYTAKAAAAEVAHYRAEVAYLDRVMRADLVPCGKDRLCAVFEKKATRYGDRAQYREIALRAPASQP</sequence>
<gene>
    <name evidence="2" type="ORF">ACI6Q5_01700</name>
</gene>
<evidence type="ECO:0000256" key="1">
    <source>
        <dbReference type="SAM" id="Phobius"/>
    </source>
</evidence>
<evidence type="ECO:0008006" key="4">
    <source>
        <dbReference type="Google" id="ProtNLM"/>
    </source>
</evidence>
<reference evidence="2 3" key="1">
    <citation type="submission" date="2024-11" db="EMBL/GenBank/DDBJ databases">
        <title>Genome sequencing of Xanthomonas codiaei.</title>
        <authorList>
            <person name="Studholme D.J."/>
        </authorList>
    </citation>
    <scope>NUCLEOTIDE SEQUENCE [LARGE SCALE GENOMIC DNA]</scope>
    <source>
        <strain evidence="2 3">NCPPB 4350</strain>
    </source>
</reference>
<keyword evidence="1" id="KW-0472">Membrane</keyword>
<protein>
    <recommendedName>
        <fullName evidence="4">Relaxation protein</fullName>
    </recommendedName>
</protein>
<organism evidence="2 3">
    <name type="scientific">Xanthomonas codiaei</name>
    <dbReference type="NCBI Taxonomy" id="56463"/>
    <lineage>
        <taxon>Bacteria</taxon>
        <taxon>Pseudomonadati</taxon>
        <taxon>Pseudomonadota</taxon>
        <taxon>Gammaproteobacteria</taxon>
        <taxon>Lysobacterales</taxon>
        <taxon>Lysobacteraceae</taxon>
        <taxon>Xanthomonas</taxon>
    </lineage>
</organism>
<name>A0ABW9MGB3_9XANT</name>
<keyword evidence="3" id="KW-1185">Reference proteome</keyword>
<evidence type="ECO:0000313" key="3">
    <source>
        <dbReference type="Proteomes" id="UP001637990"/>
    </source>
</evidence>
<proteinExistence type="predicted"/>